<gene>
    <name evidence="7" type="ORF">B0H65DRAFT_470724</name>
</gene>
<evidence type="ECO:0000256" key="3">
    <source>
        <dbReference type="ARBA" id="ARBA00004370"/>
    </source>
</evidence>
<keyword evidence="8" id="KW-1185">Reference proteome</keyword>
<evidence type="ECO:0000256" key="2">
    <source>
        <dbReference type="ARBA" id="ARBA00004240"/>
    </source>
</evidence>
<evidence type="ECO:0000256" key="5">
    <source>
        <dbReference type="ARBA" id="ARBA00023128"/>
    </source>
</evidence>
<comment type="caution">
    <text evidence="7">The sequence shown here is derived from an EMBL/GenBank/DDBJ whole genome shotgun (WGS) entry which is preliminary data.</text>
</comment>
<keyword evidence="5" id="KW-0496">Mitochondrion</keyword>
<proteinExistence type="predicted"/>
<dbReference type="AlphaFoldDB" id="A0AAE0JDJ6"/>
<dbReference type="PANTHER" id="PTHR48182:SF2">
    <property type="entry name" value="PROTEIN SERAC1"/>
    <property type="match status" value="1"/>
</dbReference>
<dbReference type="GO" id="GO:0016020">
    <property type="term" value="C:membrane"/>
    <property type="evidence" value="ECO:0007669"/>
    <property type="project" value="UniProtKB-SubCell"/>
</dbReference>
<dbReference type="PANTHER" id="PTHR48182">
    <property type="entry name" value="PROTEIN SERAC1"/>
    <property type="match status" value="1"/>
</dbReference>
<sequence length="94" mass="11038">MTALVKATYGIFFLGTPHKGPWVEDMASMLNKVDPNHPRLDLVEQLRCNSRALEDQIADFKNICHKYKIVSFYETQQTRRLHWGRSCSELQKER</sequence>
<dbReference type="InterPro" id="IPR052374">
    <property type="entry name" value="SERAC1"/>
</dbReference>
<keyword evidence="6" id="KW-0472">Membrane</keyword>
<evidence type="ECO:0000256" key="6">
    <source>
        <dbReference type="ARBA" id="ARBA00023136"/>
    </source>
</evidence>
<evidence type="ECO:0000256" key="4">
    <source>
        <dbReference type="ARBA" id="ARBA00022824"/>
    </source>
</evidence>
<reference evidence="7" key="1">
    <citation type="journal article" date="2023" name="Mol. Phylogenet. Evol.">
        <title>Genome-scale phylogeny and comparative genomics of the fungal order Sordariales.</title>
        <authorList>
            <person name="Hensen N."/>
            <person name="Bonometti L."/>
            <person name="Westerberg I."/>
            <person name="Brannstrom I.O."/>
            <person name="Guillou S."/>
            <person name="Cros-Aarteil S."/>
            <person name="Calhoun S."/>
            <person name="Haridas S."/>
            <person name="Kuo A."/>
            <person name="Mondo S."/>
            <person name="Pangilinan J."/>
            <person name="Riley R."/>
            <person name="LaButti K."/>
            <person name="Andreopoulos B."/>
            <person name="Lipzen A."/>
            <person name="Chen C."/>
            <person name="Yan M."/>
            <person name="Daum C."/>
            <person name="Ng V."/>
            <person name="Clum A."/>
            <person name="Steindorff A."/>
            <person name="Ohm R.A."/>
            <person name="Martin F."/>
            <person name="Silar P."/>
            <person name="Natvig D.O."/>
            <person name="Lalanne C."/>
            <person name="Gautier V."/>
            <person name="Ament-Velasquez S.L."/>
            <person name="Kruys A."/>
            <person name="Hutchinson M.I."/>
            <person name="Powell A.J."/>
            <person name="Barry K."/>
            <person name="Miller A.N."/>
            <person name="Grigoriev I.V."/>
            <person name="Debuchy R."/>
            <person name="Gladieux P."/>
            <person name="Hiltunen Thoren M."/>
            <person name="Johannesson H."/>
        </authorList>
    </citation>
    <scope>NUCLEOTIDE SEQUENCE</scope>
    <source>
        <strain evidence="7">CBS 560.94</strain>
    </source>
</reference>
<keyword evidence="4" id="KW-0256">Endoplasmic reticulum</keyword>
<evidence type="ECO:0000313" key="8">
    <source>
        <dbReference type="Proteomes" id="UP001278500"/>
    </source>
</evidence>
<accession>A0AAE0JDJ6</accession>
<reference evidence="7" key="2">
    <citation type="submission" date="2023-06" db="EMBL/GenBank/DDBJ databases">
        <authorList>
            <consortium name="Lawrence Berkeley National Laboratory"/>
            <person name="Haridas S."/>
            <person name="Hensen N."/>
            <person name="Bonometti L."/>
            <person name="Westerberg I."/>
            <person name="Brannstrom I.O."/>
            <person name="Guillou S."/>
            <person name="Cros-Aarteil S."/>
            <person name="Calhoun S."/>
            <person name="Kuo A."/>
            <person name="Mondo S."/>
            <person name="Pangilinan J."/>
            <person name="Riley R."/>
            <person name="Labutti K."/>
            <person name="Andreopoulos B."/>
            <person name="Lipzen A."/>
            <person name="Chen C."/>
            <person name="Yanf M."/>
            <person name="Daum C."/>
            <person name="Ng V."/>
            <person name="Clum A."/>
            <person name="Steindorff A."/>
            <person name="Ohm R."/>
            <person name="Martin F."/>
            <person name="Silar P."/>
            <person name="Natvig D."/>
            <person name="Lalanne C."/>
            <person name="Gautier V."/>
            <person name="Ament-Velasquez S.L."/>
            <person name="Kruys A."/>
            <person name="Hutchinson M.I."/>
            <person name="Powell A.J."/>
            <person name="Barry K."/>
            <person name="Miller A.N."/>
            <person name="Grigoriev I.V."/>
            <person name="Debuchy R."/>
            <person name="Gladieux P."/>
            <person name="Thoren M.H."/>
            <person name="Johannesson H."/>
        </authorList>
    </citation>
    <scope>NUCLEOTIDE SEQUENCE</scope>
    <source>
        <strain evidence="7">CBS 560.94</strain>
    </source>
</reference>
<name>A0AAE0JDJ6_9PEZI</name>
<dbReference type="RefSeq" id="XP_062680999.1">
    <property type="nucleotide sequence ID" value="XM_062827052.1"/>
</dbReference>
<evidence type="ECO:0000313" key="7">
    <source>
        <dbReference type="EMBL" id="KAK3343206.1"/>
    </source>
</evidence>
<dbReference type="Proteomes" id="UP001278500">
    <property type="component" value="Unassembled WGS sequence"/>
</dbReference>
<organism evidence="7 8">
    <name type="scientific">Neurospora tetraspora</name>
    <dbReference type="NCBI Taxonomy" id="94610"/>
    <lineage>
        <taxon>Eukaryota</taxon>
        <taxon>Fungi</taxon>
        <taxon>Dikarya</taxon>
        <taxon>Ascomycota</taxon>
        <taxon>Pezizomycotina</taxon>
        <taxon>Sordariomycetes</taxon>
        <taxon>Sordariomycetidae</taxon>
        <taxon>Sordariales</taxon>
        <taxon>Sordariaceae</taxon>
        <taxon>Neurospora</taxon>
    </lineage>
</organism>
<protein>
    <submittedName>
        <fullName evidence="7">Uncharacterized protein</fullName>
    </submittedName>
</protein>
<dbReference type="GO" id="GO:0005739">
    <property type="term" value="C:mitochondrion"/>
    <property type="evidence" value="ECO:0007669"/>
    <property type="project" value="UniProtKB-SubCell"/>
</dbReference>
<comment type="subcellular location">
    <subcellularLocation>
        <location evidence="2">Endoplasmic reticulum</location>
    </subcellularLocation>
    <subcellularLocation>
        <location evidence="3">Membrane</location>
    </subcellularLocation>
    <subcellularLocation>
        <location evidence="1">Mitochondrion</location>
    </subcellularLocation>
</comment>
<dbReference type="GO" id="GO:0005783">
    <property type="term" value="C:endoplasmic reticulum"/>
    <property type="evidence" value="ECO:0007669"/>
    <property type="project" value="UniProtKB-SubCell"/>
</dbReference>
<dbReference type="EMBL" id="JAUEPP010000005">
    <property type="protein sequence ID" value="KAK3343206.1"/>
    <property type="molecule type" value="Genomic_DNA"/>
</dbReference>
<evidence type="ECO:0000256" key="1">
    <source>
        <dbReference type="ARBA" id="ARBA00004173"/>
    </source>
</evidence>
<dbReference type="GeneID" id="87864206"/>